<evidence type="ECO:0008006" key="4">
    <source>
        <dbReference type="Google" id="ProtNLM"/>
    </source>
</evidence>
<proteinExistence type="predicted"/>
<dbReference type="EMBL" id="CP019640">
    <property type="protein sequence ID" value="AQQ54369.1"/>
    <property type="molecule type" value="Genomic_DNA"/>
</dbReference>
<dbReference type="Pfam" id="PF14039">
    <property type="entry name" value="YusW"/>
    <property type="match status" value="1"/>
</dbReference>
<protein>
    <recommendedName>
        <fullName evidence="4">YusW-like protein</fullName>
    </recommendedName>
</protein>
<reference evidence="2 3" key="1">
    <citation type="submission" date="2017-02" db="EMBL/GenBank/DDBJ databases">
        <title>The complete genomic sequence of a novel cold adapted crude oil-degrading bacterium Planococcus qaidamina Y42.</title>
        <authorList>
            <person name="Yang R."/>
        </authorList>
    </citation>
    <scope>NUCLEOTIDE SEQUENCE [LARGE SCALE GENOMIC DNA]</scope>
    <source>
        <strain evidence="2 3">Y42</strain>
    </source>
</reference>
<evidence type="ECO:0000256" key="1">
    <source>
        <dbReference type="SAM" id="MobiDB-lite"/>
    </source>
</evidence>
<dbReference type="Proteomes" id="UP000188184">
    <property type="component" value="Chromosome"/>
</dbReference>
<evidence type="ECO:0000313" key="2">
    <source>
        <dbReference type="EMBL" id="AQQ54369.1"/>
    </source>
</evidence>
<keyword evidence="3" id="KW-1185">Reference proteome</keyword>
<dbReference type="RefSeq" id="WP_077590261.1">
    <property type="nucleotide sequence ID" value="NZ_CP019640.1"/>
</dbReference>
<accession>A0A1Q2L1Q3</accession>
<dbReference type="OrthoDB" id="2452750at2"/>
<organism evidence="2 3">
    <name type="scientific">Planococcus lenghuensis</name>
    <dbReference type="NCBI Taxonomy" id="2213202"/>
    <lineage>
        <taxon>Bacteria</taxon>
        <taxon>Bacillati</taxon>
        <taxon>Bacillota</taxon>
        <taxon>Bacilli</taxon>
        <taxon>Bacillales</taxon>
        <taxon>Caryophanaceae</taxon>
        <taxon>Planococcus</taxon>
    </lineage>
</organism>
<dbReference type="KEGG" id="pmar:B0X71_15515"/>
<gene>
    <name evidence="2" type="ORF">B0X71_15515</name>
</gene>
<dbReference type="AlphaFoldDB" id="A0A1Q2L1Q3"/>
<dbReference type="InterPro" id="IPR025623">
    <property type="entry name" value="YusW"/>
</dbReference>
<feature type="region of interest" description="Disordered" evidence="1">
    <location>
        <begin position="30"/>
        <end position="58"/>
    </location>
</feature>
<evidence type="ECO:0000313" key="3">
    <source>
        <dbReference type="Proteomes" id="UP000188184"/>
    </source>
</evidence>
<sequence length="164" mass="17950">MGRNKYRFMAGIAISSVMVLGACDRGDVVTEHVGDESPTPANTPEEADPAGGVDEPGGVTFGFTDFVVEAEFAEGEELYASYEEERDQVVAEYRNDLEGETFEGNEAWDELEPVIEGIEIDPETPDEEVIASVMDAFELGDNVTSLTISVTYEDGTDEEYELEE</sequence>
<name>A0A1Q2L1Q3_9BACL</name>
<dbReference type="PROSITE" id="PS51257">
    <property type="entry name" value="PROKAR_LIPOPROTEIN"/>
    <property type="match status" value="1"/>
</dbReference>